<evidence type="ECO:0000313" key="6">
    <source>
        <dbReference type="EMBL" id="EHP46432.1"/>
    </source>
</evidence>
<dbReference type="HOGENOM" id="CLU_041770_0_0_10"/>
<protein>
    <recommendedName>
        <fullName evidence="5">DNA mismatch repair proteins mutS family domain-containing protein</fullName>
    </recommendedName>
</protein>
<evidence type="ECO:0000313" key="7">
    <source>
        <dbReference type="Proteomes" id="UP000004892"/>
    </source>
</evidence>
<organism evidence="6 7">
    <name type="scientific">Odoribacter laneus YIT 12061</name>
    <dbReference type="NCBI Taxonomy" id="742817"/>
    <lineage>
        <taxon>Bacteria</taxon>
        <taxon>Pseudomonadati</taxon>
        <taxon>Bacteroidota</taxon>
        <taxon>Bacteroidia</taxon>
        <taxon>Bacteroidales</taxon>
        <taxon>Odoribacteraceae</taxon>
        <taxon>Odoribacter</taxon>
    </lineage>
</organism>
<keyword evidence="7" id="KW-1185">Reference proteome</keyword>
<keyword evidence="4" id="KW-0175">Coiled coil</keyword>
<sequence>MYLREAIAKIAGFRYMIDHLEIHSGLGRSSLLDRVWLEDAKQIKAELERVEKMVRVVRDSRNQLVLERLKVKLSQVKDIRGTVKRLKEPVVLDDLELFELKNLAFVAEDIREIIKDYPVVDIPCLGNLVDLLDPEQNRIPHFYIYDSYSEKLSALRAEIKQKKREGREEREIENLYFQSLEEEDRVRAELTLQIRMLREEIAETLRAVAYLDILLAKAIQVENMGLVLPEVKDGKKNERLSFQKLFHPQLREILLQEGRKFQPVDVGLERGVTLLTGANMAGKSVLLKSIALAQGLAQFGFYVPAERAEIVPVSDILTCMGDGQDELSGLSSFAAEMLCVNEILLRVKRGEKVLVLIDELARTTNPTEGRAIVNGVIEFLAAYQIRALVTTHYGGIIAPCRKLRVRGFREEKIQGKLTLQNITDYIDYSLLEDASGEVSQEAIRIAEIIGVSRELTDNAKKFLDKS</sequence>
<dbReference type="InterPro" id="IPR027417">
    <property type="entry name" value="P-loop_NTPase"/>
</dbReference>
<dbReference type="GO" id="GO:0030983">
    <property type="term" value="F:mismatched DNA binding"/>
    <property type="evidence" value="ECO:0007669"/>
    <property type="project" value="InterPro"/>
</dbReference>
<reference evidence="6 7" key="1">
    <citation type="submission" date="2012-01" db="EMBL/GenBank/DDBJ databases">
        <title>The Genome Sequence of Odoribacter laneus YIT 12061.</title>
        <authorList>
            <consortium name="The Broad Institute Genome Sequencing Platform"/>
            <person name="Earl A."/>
            <person name="Ward D."/>
            <person name="Feldgarden M."/>
            <person name="Gevers D."/>
            <person name="Morotomi M."/>
            <person name="Young S.K."/>
            <person name="Zeng Q."/>
            <person name="Gargeya S."/>
            <person name="Fitzgerald M."/>
            <person name="Haas B."/>
            <person name="Abouelleil A."/>
            <person name="Alvarado L."/>
            <person name="Arachchi H.M."/>
            <person name="Berlin A."/>
            <person name="Chapman S.B."/>
            <person name="Gearin G."/>
            <person name="Goldberg J."/>
            <person name="Griggs A."/>
            <person name="Gujja S."/>
            <person name="Hansen M."/>
            <person name="Heiman D."/>
            <person name="Howarth C."/>
            <person name="Larimer J."/>
            <person name="Lui A."/>
            <person name="MacDonald P.J.P."/>
            <person name="McCowen C."/>
            <person name="Montmayeur A."/>
            <person name="Murphy C."/>
            <person name="Neiman D."/>
            <person name="Pearson M."/>
            <person name="Priest M."/>
            <person name="Roberts A."/>
            <person name="Saif S."/>
            <person name="Shea T."/>
            <person name="Sisk P."/>
            <person name="Stolte C."/>
            <person name="Sykes S."/>
            <person name="Wortman J."/>
            <person name="Nusbaum C."/>
            <person name="Birren B."/>
        </authorList>
    </citation>
    <scope>NUCLEOTIDE SEQUENCE [LARGE SCALE GENOMIC DNA]</scope>
    <source>
        <strain evidence="6 7">YIT 12061</strain>
    </source>
</reference>
<accession>H1DJH7</accession>
<dbReference type="Pfam" id="PF00488">
    <property type="entry name" value="MutS_V"/>
    <property type="match status" value="1"/>
</dbReference>
<dbReference type="EMBL" id="ADMC01000025">
    <property type="protein sequence ID" value="EHP46432.1"/>
    <property type="molecule type" value="Genomic_DNA"/>
</dbReference>
<proteinExistence type="predicted"/>
<dbReference type="SUPFAM" id="SSF52540">
    <property type="entry name" value="P-loop containing nucleoside triphosphate hydrolases"/>
    <property type="match status" value="1"/>
</dbReference>
<evidence type="ECO:0000256" key="1">
    <source>
        <dbReference type="ARBA" id="ARBA00022741"/>
    </source>
</evidence>
<keyword evidence="3" id="KW-0238">DNA-binding</keyword>
<dbReference type="SMART" id="SM00534">
    <property type="entry name" value="MUTSac"/>
    <property type="match status" value="1"/>
</dbReference>
<feature type="domain" description="DNA mismatch repair proteins mutS family" evidence="5">
    <location>
        <begin position="270"/>
        <end position="464"/>
    </location>
</feature>
<dbReference type="STRING" id="742817.HMPREF9449_02049"/>
<feature type="coiled-coil region" evidence="4">
    <location>
        <begin position="145"/>
        <end position="207"/>
    </location>
</feature>
<evidence type="ECO:0000259" key="5">
    <source>
        <dbReference type="SMART" id="SM00534"/>
    </source>
</evidence>
<dbReference type="InterPro" id="IPR000432">
    <property type="entry name" value="DNA_mismatch_repair_MutS_C"/>
</dbReference>
<dbReference type="SUPFAM" id="SSF48334">
    <property type="entry name" value="DNA repair protein MutS, domain III"/>
    <property type="match status" value="1"/>
</dbReference>
<evidence type="ECO:0000256" key="2">
    <source>
        <dbReference type="ARBA" id="ARBA00022840"/>
    </source>
</evidence>
<dbReference type="InterPro" id="IPR045076">
    <property type="entry name" value="MutS"/>
</dbReference>
<evidence type="ECO:0000256" key="4">
    <source>
        <dbReference type="SAM" id="Coils"/>
    </source>
</evidence>
<dbReference type="GO" id="GO:0140664">
    <property type="term" value="F:ATP-dependent DNA damage sensor activity"/>
    <property type="evidence" value="ECO:0007669"/>
    <property type="project" value="InterPro"/>
</dbReference>
<dbReference type="GO" id="GO:0005524">
    <property type="term" value="F:ATP binding"/>
    <property type="evidence" value="ECO:0007669"/>
    <property type="project" value="UniProtKB-KW"/>
</dbReference>
<dbReference type="AlphaFoldDB" id="H1DJH7"/>
<dbReference type="GeneID" id="98069608"/>
<dbReference type="InterPro" id="IPR036187">
    <property type="entry name" value="DNA_mismatch_repair_MutS_sf"/>
</dbReference>
<keyword evidence="1" id="KW-0547">Nucleotide-binding</keyword>
<dbReference type="GO" id="GO:0006298">
    <property type="term" value="P:mismatch repair"/>
    <property type="evidence" value="ECO:0007669"/>
    <property type="project" value="InterPro"/>
</dbReference>
<dbReference type="eggNOG" id="COG0249">
    <property type="taxonomic scope" value="Bacteria"/>
</dbReference>
<dbReference type="RefSeq" id="WP_009137196.1">
    <property type="nucleotide sequence ID" value="NZ_JH594596.1"/>
</dbReference>
<dbReference type="PANTHER" id="PTHR11361">
    <property type="entry name" value="DNA MISMATCH REPAIR PROTEIN MUTS FAMILY MEMBER"/>
    <property type="match status" value="1"/>
</dbReference>
<dbReference type="Gene3D" id="3.40.50.300">
    <property type="entry name" value="P-loop containing nucleotide triphosphate hydrolases"/>
    <property type="match status" value="1"/>
</dbReference>
<dbReference type="PATRIC" id="fig|742817.3.peg.2188"/>
<dbReference type="Proteomes" id="UP000004892">
    <property type="component" value="Unassembled WGS sequence"/>
</dbReference>
<evidence type="ECO:0000256" key="3">
    <source>
        <dbReference type="ARBA" id="ARBA00023125"/>
    </source>
</evidence>
<comment type="caution">
    <text evidence="6">The sequence shown here is derived from an EMBL/GenBank/DDBJ whole genome shotgun (WGS) entry which is preliminary data.</text>
</comment>
<dbReference type="PANTHER" id="PTHR11361:SF14">
    <property type="entry name" value="DNA MISMATCH REPAIR PROTEIN MUTS, TYPE 2"/>
    <property type="match status" value="1"/>
</dbReference>
<keyword evidence="2" id="KW-0067">ATP-binding</keyword>
<name>H1DJH7_9BACT</name>
<gene>
    <name evidence="6" type="ORF">HMPREF9449_02049</name>
</gene>